<evidence type="ECO:0008006" key="3">
    <source>
        <dbReference type="Google" id="ProtNLM"/>
    </source>
</evidence>
<dbReference type="InterPro" id="IPR011335">
    <property type="entry name" value="Restrct_endonuc-II-like"/>
</dbReference>
<keyword evidence="2" id="KW-1185">Reference proteome</keyword>
<evidence type="ECO:0000313" key="2">
    <source>
        <dbReference type="Proteomes" id="UP000321822"/>
    </source>
</evidence>
<dbReference type="OrthoDB" id="735874at2"/>
<dbReference type="AlphaFoldDB" id="A0A5C6Q967"/>
<organism evidence="1 2">
    <name type="scientific">Colwellia demingiae</name>
    <dbReference type="NCBI Taxonomy" id="89401"/>
    <lineage>
        <taxon>Bacteria</taxon>
        <taxon>Pseudomonadati</taxon>
        <taxon>Pseudomonadota</taxon>
        <taxon>Gammaproteobacteria</taxon>
        <taxon>Alteromonadales</taxon>
        <taxon>Colwelliaceae</taxon>
        <taxon>Colwellia</taxon>
    </lineage>
</organism>
<dbReference type="RefSeq" id="WP_146790152.1">
    <property type="nucleotide sequence ID" value="NZ_VOLT01000010.1"/>
</dbReference>
<gene>
    <name evidence="1" type="ORF">ESZ36_17175</name>
</gene>
<dbReference type="Proteomes" id="UP000321822">
    <property type="component" value="Unassembled WGS sequence"/>
</dbReference>
<name>A0A5C6Q967_9GAMM</name>
<comment type="caution">
    <text evidence="1">The sequence shown here is derived from an EMBL/GenBank/DDBJ whole genome shotgun (WGS) entry which is preliminary data.</text>
</comment>
<accession>A0A5C6Q967</accession>
<evidence type="ECO:0000313" key="1">
    <source>
        <dbReference type="EMBL" id="TWX65536.1"/>
    </source>
</evidence>
<proteinExistence type="predicted"/>
<sequence length="529" mass="59205">MNNLEKILEQEGPTSSSKIVDRLVSIYKISKPAARKRVSRGSPNIVSLKGISLPRREKFVYLKKDFGSPQYWNNLISVLQETNSAYGLALGALTQRGEIVLKNHFSIICGAPLRQAKHLAPDTILKNLVAAKLVSIIDISGVGECVALTKGSDVYYESLIPHFKARMITENILLNGIGAWVKNIGLGSYGKILLRNEVNDVQPRVGTFHWDLTAPSYLGALTTLTLKGAPNKLGFIACDICLGKRISEKGLAPFLYKCNTLRSLKNVGRCLQIFVADRFEKDAFIKAKENGILPITPENLFGKDVSEGLNYLISALSGLADLMFEPEMFDEMFTRLSKIEGAVNNLRGAFFEFIVAEIFRKKAIDVRMNYILKTSLGERAEADIVVNSLEQLLFIECKGYSPHATVPDSEVKKWLTERVPRTVKAANEHTDWKDKIPTLEFWTTGKLSESAIQMIELAMKTVKPTRYKLGYKDVLVVQRAIRVTKDNGLISSFEKNYIKDPISSIKLKRPKFDSTMRFNDELVINETSS</sequence>
<dbReference type="EMBL" id="VOLT01000010">
    <property type="protein sequence ID" value="TWX65536.1"/>
    <property type="molecule type" value="Genomic_DNA"/>
</dbReference>
<protein>
    <recommendedName>
        <fullName evidence="3">NERD domain-containing protein</fullName>
    </recommendedName>
</protein>
<dbReference type="SUPFAM" id="SSF52980">
    <property type="entry name" value="Restriction endonuclease-like"/>
    <property type="match status" value="1"/>
</dbReference>
<reference evidence="1 2" key="1">
    <citation type="submission" date="2019-07" db="EMBL/GenBank/DDBJ databases">
        <title>Genomes of sea-ice associated Colwellia species.</title>
        <authorList>
            <person name="Bowman J.P."/>
        </authorList>
    </citation>
    <scope>NUCLEOTIDE SEQUENCE [LARGE SCALE GENOMIC DNA]</scope>
    <source>
        <strain evidence="1 2">ACAM 459</strain>
    </source>
</reference>